<protein>
    <submittedName>
        <fullName evidence="1">Uncharacterized protein</fullName>
    </submittedName>
</protein>
<name>M4VKC2_9BACT</name>
<dbReference type="OrthoDB" id="9818439at2"/>
<dbReference type="HOGENOM" id="CLU_896621_0_0_5"/>
<proteinExistence type="predicted"/>
<dbReference type="RefSeq" id="WP_015468052.1">
    <property type="nucleotide sequence ID" value="NC_020812.1"/>
</dbReference>
<evidence type="ECO:0000313" key="1">
    <source>
        <dbReference type="EMBL" id="AGH98521.1"/>
    </source>
</evidence>
<organism evidence="1 2">
    <name type="scientific">Micavibrio aeruginosavorus EPB</name>
    <dbReference type="NCBI Taxonomy" id="349215"/>
    <lineage>
        <taxon>Bacteria</taxon>
        <taxon>Pseudomonadati</taxon>
        <taxon>Bdellovibrionota</taxon>
        <taxon>Bdellovibrionia</taxon>
        <taxon>Bdellovibrionales</taxon>
        <taxon>Pseudobdellovibrionaceae</taxon>
        <taxon>Micavibrio</taxon>
    </lineage>
</organism>
<dbReference type="KEGG" id="man:A11S_1719"/>
<reference evidence="1 2" key="1">
    <citation type="journal article" date="2013" name="ISME J.">
        <title>By their genes ye shall know them: genomic signatures of predatory bacteria.</title>
        <authorList>
            <person name="Pasternak Z."/>
            <person name="Pietrokovski S."/>
            <person name="Rotem O."/>
            <person name="Gophna U."/>
            <person name="Lurie-Weinberger M.N."/>
            <person name="Jurkevitch E."/>
        </authorList>
    </citation>
    <scope>NUCLEOTIDE SEQUENCE [LARGE SCALE GENOMIC DNA]</scope>
    <source>
        <strain evidence="1">EPB</strain>
    </source>
</reference>
<dbReference type="Proteomes" id="UP000011932">
    <property type="component" value="Chromosome"/>
</dbReference>
<accession>M4VKC2</accession>
<sequence length="310" mass="35567">MRDFHLEQARIHYTNALKYPQGDAHHNSIQEIHRHLSADGYDLNDDTTYALLDQGLTKAKFDELTFIATTHMITKMFVSTQAVDTRNYGGWLVPGRRFHAMKELIRLLDEHADAIENHSDAIGTDRYHNALLDFVMTEYRNGGLKTYQAALKVDYAVHKVENLQDLTQQVLAAQDRGDLDHYLRQATDCARTLDGLMAELDKGQRDEVLQRTDQTKKTLKNSRQTLALTFARYAVTHDIVPKWEPIFLGYQSALEELEDAGVNLNAKSTFKAIGMDAQTFWDNYRKQVEWMNESGRNYGARKIYTPAPKP</sequence>
<gene>
    <name evidence="1" type="ORF">A11S_1719</name>
</gene>
<dbReference type="EMBL" id="CP003538">
    <property type="protein sequence ID" value="AGH98521.1"/>
    <property type="molecule type" value="Genomic_DNA"/>
</dbReference>
<evidence type="ECO:0000313" key="2">
    <source>
        <dbReference type="Proteomes" id="UP000011932"/>
    </source>
</evidence>
<dbReference type="AlphaFoldDB" id="M4VKC2"/>
<dbReference type="STRING" id="349215.A11S_1719"/>